<keyword evidence="12 15" id="KW-0378">Hydrolase</keyword>
<reference evidence="19 20" key="1">
    <citation type="journal article" date="2016" name="Nat. Commun.">
        <title>Thousands of microbial genomes shed light on interconnected biogeochemical processes in an aquifer system.</title>
        <authorList>
            <person name="Anantharaman K."/>
            <person name="Brown C.T."/>
            <person name="Hug L.A."/>
            <person name="Sharon I."/>
            <person name="Castelle C.J."/>
            <person name="Probst A.J."/>
            <person name="Thomas B.C."/>
            <person name="Singh A."/>
            <person name="Wilkins M.J."/>
            <person name="Karaoz U."/>
            <person name="Brodie E.L."/>
            <person name="Williams K.H."/>
            <person name="Hubbard S.S."/>
            <person name="Banfield J.F."/>
        </authorList>
    </citation>
    <scope>NUCLEOTIDE SEQUENCE [LARGE SCALE GENOMIC DNA]</scope>
</reference>
<dbReference type="Pfam" id="PF14622">
    <property type="entry name" value="Ribonucleas_3_3"/>
    <property type="match status" value="1"/>
</dbReference>
<dbReference type="InterPro" id="IPR014720">
    <property type="entry name" value="dsRBD_dom"/>
</dbReference>
<dbReference type="SUPFAM" id="SSF54768">
    <property type="entry name" value="dsRNA-binding domain-like"/>
    <property type="match status" value="1"/>
</dbReference>
<feature type="domain" description="DRBM" evidence="17">
    <location>
        <begin position="161"/>
        <end position="230"/>
    </location>
</feature>
<comment type="subcellular location">
    <subcellularLocation>
        <location evidence="2 15">Cytoplasm</location>
    </subcellularLocation>
</comment>
<keyword evidence="8 15" id="KW-0819">tRNA processing</keyword>
<keyword evidence="15" id="KW-0699">rRNA-binding</keyword>
<feature type="region of interest" description="Disordered" evidence="16">
    <location>
        <begin position="205"/>
        <end position="232"/>
    </location>
</feature>
<dbReference type="PROSITE" id="PS00517">
    <property type="entry name" value="RNASE_3_1"/>
    <property type="match status" value="1"/>
</dbReference>
<dbReference type="GO" id="GO:0003725">
    <property type="term" value="F:double-stranded RNA binding"/>
    <property type="evidence" value="ECO:0007669"/>
    <property type="project" value="TreeGrafter"/>
</dbReference>
<evidence type="ECO:0000256" key="12">
    <source>
        <dbReference type="ARBA" id="ARBA00022801"/>
    </source>
</evidence>
<evidence type="ECO:0000256" key="2">
    <source>
        <dbReference type="ARBA" id="ARBA00004496"/>
    </source>
</evidence>
<organism evidence="19 20">
    <name type="scientific">Candidatus Woykebacteria bacterium RIFCSPLOWO2_01_FULL_41_12</name>
    <dbReference type="NCBI Taxonomy" id="1802604"/>
    <lineage>
        <taxon>Bacteria</taxon>
        <taxon>Candidatus Woykeibacteriota</taxon>
    </lineage>
</organism>
<dbReference type="EC" id="3.1.26.3" evidence="15"/>
<evidence type="ECO:0000313" key="20">
    <source>
        <dbReference type="Proteomes" id="UP000179279"/>
    </source>
</evidence>
<dbReference type="NCBIfam" id="TIGR02191">
    <property type="entry name" value="RNaseIII"/>
    <property type="match status" value="1"/>
</dbReference>
<comment type="caution">
    <text evidence="19">The sequence shown here is derived from an EMBL/GenBank/DDBJ whole genome shotgun (WGS) entry which is preliminary data.</text>
</comment>
<dbReference type="GO" id="GO:0006397">
    <property type="term" value="P:mRNA processing"/>
    <property type="evidence" value="ECO:0007669"/>
    <property type="project" value="UniProtKB-UniRule"/>
</dbReference>
<dbReference type="Gene3D" id="3.30.160.20">
    <property type="match status" value="1"/>
</dbReference>
<dbReference type="GO" id="GO:0046872">
    <property type="term" value="F:metal ion binding"/>
    <property type="evidence" value="ECO:0007669"/>
    <property type="project" value="UniProtKB-KW"/>
</dbReference>
<dbReference type="CDD" id="cd10845">
    <property type="entry name" value="DSRM_RNAse_III_family"/>
    <property type="match status" value="1"/>
</dbReference>
<keyword evidence="9 15" id="KW-0540">Nuclease</keyword>
<evidence type="ECO:0000259" key="17">
    <source>
        <dbReference type="PROSITE" id="PS50137"/>
    </source>
</evidence>
<dbReference type="FunFam" id="3.30.160.20:FF:000003">
    <property type="entry name" value="Ribonuclease 3"/>
    <property type="match status" value="1"/>
</dbReference>
<keyword evidence="10 15" id="KW-0479">Metal-binding</keyword>
<protein>
    <recommendedName>
        <fullName evidence="15">Ribonuclease 3</fullName>
        <ecNumber evidence="15">3.1.26.3</ecNumber>
    </recommendedName>
    <alternativeName>
        <fullName evidence="15">Ribonuclease III</fullName>
        <shortName evidence="15">RNase III</shortName>
    </alternativeName>
</protein>
<dbReference type="EMBL" id="MHDA01000030">
    <property type="protein sequence ID" value="OGY31574.1"/>
    <property type="molecule type" value="Genomic_DNA"/>
</dbReference>
<keyword evidence="11 15" id="KW-0255">Endonuclease</keyword>
<evidence type="ECO:0000256" key="1">
    <source>
        <dbReference type="ARBA" id="ARBA00000109"/>
    </source>
</evidence>
<dbReference type="PANTHER" id="PTHR11207:SF0">
    <property type="entry name" value="RIBONUCLEASE 3"/>
    <property type="match status" value="1"/>
</dbReference>
<evidence type="ECO:0000256" key="9">
    <source>
        <dbReference type="ARBA" id="ARBA00022722"/>
    </source>
</evidence>
<dbReference type="PROSITE" id="PS50137">
    <property type="entry name" value="DS_RBD"/>
    <property type="match status" value="1"/>
</dbReference>
<keyword evidence="14 15" id="KW-0694">RNA-binding</keyword>
<evidence type="ECO:0000256" key="5">
    <source>
        <dbReference type="ARBA" id="ARBA00022490"/>
    </source>
</evidence>
<feature type="domain" description="RNase III" evidence="18">
    <location>
        <begin position="5"/>
        <end position="134"/>
    </location>
</feature>
<dbReference type="InterPro" id="IPR011907">
    <property type="entry name" value="RNase_III"/>
</dbReference>
<dbReference type="GO" id="GO:0005737">
    <property type="term" value="C:cytoplasm"/>
    <property type="evidence" value="ECO:0007669"/>
    <property type="project" value="UniProtKB-SubCell"/>
</dbReference>
<name>A0A1G1WV33_9BACT</name>
<evidence type="ECO:0000256" key="7">
    <source>
        <dbReference type="ARBA" id="ARBA00022664"/>
    </source>
</evidence>
<dbReference type="Proteomes" id="UP000179279">
    <property type="component" value="Unassembled WGS sequence"/>
</dbReference>
<evidence type="ECO:0000259" key="18">
    <source>
        <dbReference type="PROSITE" id="PS50142"/>
    </source>
</evidence>
<evidence type="ECO:0000256" key="16">
    <source>
        <dbReference type="SAM" id="MobiDB-lite"/>
    </source>
</evidence>
<proteinExistence type="inferred from homology"/>
<dbReference type="InterPro" id="IPR000999">
    <property type="entry name" value="RNase_III_dom"/>
</dbReference>
<evidence type="ECO:0000256" key="15">
    <source>
        <dbReference type="HAMAP-Rule" id="MF_00104"/>
    </source>
</evidence>
<dbReference type="HAMAP" id="MF_00104">
    <property type="entry name" value="RNase_III"/>
    <property type="match status" value="1"/>
</dbReference>
<comment type="catalytic activity">
    <reaction evidence="1 15">
        <text>Endonucleolytic cleavage to 5'-phosphomonoester.</text>
        <dbReference type="EC" id="3.1.26.3"/>
    </reaction>
</comment>
<dbReference type="CDD" id="cd00593">
    <property type="entry name" value="RIBOc"/>
    <property type="match status" value="1"/>
</dbReference>
<comment type="function">
    <text evidence="15">Digests double-stranded RNA. Involved in the processing of primary rRNA transcript to yield the immediate precursors to the large and small rRNAs (23S and 16S). Processes some mRNAs, and tRNAs when they are encoded in the rRNA operon. Processes pre-crRNA and tracrRNA of type II CRISPR loci if present in the organism.</text>
</comment>
<dbReference type="PROSITE" id="PS50142">
    <property type="entry name" value="RNASE_3_2"/>
    <property type="match status" value="1"/>
</dbReference>
<dbReference type="InterPro" id="IPR036389">
    <property type="entry name" value="RNase_III_sf"/>
</dbReference>
<dbReference type="PANTHER" id="PTHR11207">
    <property type="entry name" value="RIBONUCLEASE III"/>
    <property type="match status" value="1"/>
</dbReference>
<dbReference type="AlphaFoldDB" id="A0A1G1WV33"/>
<evidence type="ECO:0000256" key="8">
    <source>
        <dbReference type="ARBA" id="ARBA00022694"/>
    </source>
</evidence>
<gene>
    <name evidence="15" type="primary">rnc</name>
    <name evidence="19" type="ORF">A3A57_01725</name>
</gene>
<feature type="binding site" evidence="15">
    <location>
        <position position="47"/>
    </location>
    <ligand>
        <name>Mg(2+)</name>
        <dbReference type="ChEBI" id="CHEBI:18420"/>
    </ligand>
</feature>
<evidence type="ECO:0000256" key="4">
    <source>
        <dbReference type="ARBA" id="ARBA00011738"/>
    </source>
</evidence>
<evidence type="ECO:0000256" key="3">
    <source>
        <dbReference type="ARBA" id="ARBA00010183"/>
    </source>
</evidence>
<dbReference type="GO" id="GO:0042802">
    <property type="term" value="F:identical protein binding"/>
    <property type="evidence" value="ECO:0007669"/>
    <property type="project" value="UniProtKB-ARBA"/>
</dbReference>
<dbReference type="SMART" id="SM00358">
    <property type="entry name" value="DSRM"/>
    <property type="match status" value="1"/>
</dbReference>
<comment type="similarity">
    <text evidence="3">Belongs to the ribonuclease III family.</text>
</comment>
<dbReference type="GO" id="GO:0019843">
    <property type="term" value="F:rRNA binding"/>
    <property type="evidence" value="ECO:0007669"/>
    <property type="project" value="UniProtKB-KW"/>
</dbReference>
<keyword evidence="6 15" id="KW-0698">rRNA processing</keyword>
<dbReference type="Pfam" id="PF00035">
    <property type="entry name" value="dsrm"/>
    <property type="match status" value="1"/>
</dbReference>
<evidence type="ECO:0000313" key="19">
    <source>
        <dbReference type="EMBL" id="OGY31574.1"/>
    </source>
</evidence>
<keyword evidence="13 15" id="KW-0460">Magnesium</keyword>
<accession>A0A1G1WV33</accession>
<evidence type="ECO:0000256" key="6">
    <source>
        <dbReference type="ARBA" id="ARBA00022552"/>
    </source>
</evidence>
<feature type="active site" evidence="15">
    <location>
        <position position="51"/>
    </location>
</feature>
<feature type="binding site" evidence="15">
    <location>
        <position position="120"/>
    </location>
    <ligand>
        <name>Mg(2+)</name>
        <dbReference type="ChEBI" id="CHEBI:18420"/>
    </ligand>
</feature>
<evidence type="ECO:0000256" key="10">
    <source>
        <dbReference type="ARBA" id="ARBA00022723"/>
    </source>
</evidence>
<dbReference type="GO" id="GO:0010468">
    <property type="term" value="P:regulation of gene expression"/>
    <property type="evidence" value="ECO:0007669"/>
    <property type="project" value="TreeGrafter"/>
</dbReference>
<keyword evidence="5 15" id="KW-0963">Cytoplasm</keyword>
<dbReference type="SUPFAM" id="SSF69065">
    <property type="entry name" value="RNase III domain-like"/>
    <property type="match status" value="1"/>
</dbReference>
<dbReference type="SMART" id="SM00535">
    <property type="entry name" value="RIBOc"/>
    <property type="match status" value="1"/>
</dbReference>
<feature type="binding site" evidence="15">
    <location>
        <position position="123"/>
    </location>
    <ligand>
        <name>Mg(2+)</name>
        <dbReference type="ChEBI" id="CHEBI:18420"/>
    </ligand>
</feature>
<dbReference type="GO" id="GO:0004525">
    <property type="term" value="F:ribonuclease III activity"/>
    <property type="evidence" value="ECO:0007669"/>
    <property type="project" value="UniProtKB-UniRule"/>
</dbReference>
<keyword evidence="7 15" id="KW-0507">mRNA processing</keyword>
<comment type="subunit">
    <text evidence="4 15">Homodimer.</text>
</comment>
<dbReference type="GO" id="GO:0006364">
    <property type="term" value="P:rRNA processing"/>
    <property type="evidence" value="ECO:0007669"/>
    <property type="project" value="UniProtKB-UniRule"/>
</dbReference>
<comment type="cofactor">
    <cofactor evidence="15">
        <name>Mg(2+)</name>
        <dbReference type="ChEBI" id="CHEBI:18420"/>
    </cofactor>
</comment>
<feature type="active site" evidence="15">
    <location>
        <position position="123"/>
    </location>
</feature>
<evidence type="ECO:0000256" key="11">
    <source>
        <dbReference type="ARBA" id="ARBA00022759"/>
    </source>
</evidence>
<evidence type="ECO:0000256" key="14">
    <source>
        <dbReference type="ARBA" id="ARBA00022884"/>
    </source>
</evidence>
<dbReference type="GO" id="GO:0008033">
    <property type="term" value="P:tRNA processing"/>
    <property type="evidence" value="ECO:0007669"/>
    <property type="project" value="UniProtKB-KW"/>
</dbReference>
<dbReference type="Gene3D" id="1.10.1520.10">
    <property type="entry name" value="Ribonuclease III domain"/>
    <property type="match status" value="1"/>
</dbReference>
<dbReference type="FunFam" id="1.10.1520.10:FF:000001">
    <property type="entry name" value="Ribonuclease 3"/>
    <property type="match status" value="1"/>
</dbReference>
<sequence length="232" mass="26351">MNKNLDQIESLLGLKFKNKDILKTAFIHRSYLNEHPEEKLPHNERLEFLGDSVLGMIVSKYIYEKYPTHPEGDLTNFRSSIVNAKSLSKAASLLKLGDYLYLSRGEESTGGRTRQFLLANTFEALIGAIFLDLGLAETKKFLSNYLLPSLEEIVEKKLYKDFKSQLQEKLQESVGTTPVYKIIEERGPDHAKIFRSAVFIDKEKIADGSGPSKQEAEQEAAKAALENWHKKQ</sequence>
<evidence type="ECO:0000256" key="13">
    <source>
        <dbReference type="ARBA" id="ARBA00022842"/>
    </source>
</evidence>